<dbReference type="PROSITE" id="PS51257">
    <property type="entry name" value="PROKAR_LIPOPROTEIN"/>
    <property type="match status" value="1"/>
</dbReference>
<dbReference type="PIRSF" id="PIRSF002674">
    <property type="entry name" value="VSP"/>
    <property type="match status" value="1"/>
</dbReference>
<dbReference type="SUPFAM" id="SSF56784">
    <property type="entry name" value="HAD-like"/>
    <property type="match status" value="1"/>
</dbReference>
<dbReference type="PANTHER" id="PTHR31284:SF10">
    <property type="entry name" value="ACID PHOSPHATASE-LIKE PROTEIN"/>
    <property type="match status" value="1"/>
</dbReference>
<gene>
    <name evidence="4" type="ORF">TMPK1_41340</name>
</gene>
<dbReference type="PANTHER" id="PTHR31284">
    <property type="entry name" value="ACID PHOSPHATASE-LIKE PROTEIN"/>
    <property type="match status" value="1"/>
</dbReference>
<evidence type="ECO:0000256" key="1">
    <source>
        <dbReference type="ARBA" id="ARBA00022729"/>
    </source>
</evidence>
<feature type="signal peptide" evidence="3">
    <location>
        <begin position="1"/>
        <end position="26"/>
    </location>
</feature>
<dbReference type="Proteomes" id="UP000681075">
    <property type="component" value="Unassembled WGS sequence"/>
</dbReference>
<keyword evidence="5" id="KW-1185">Reference proteome</keyword>
<evidence type="ECO:0000313" key="4">
    <source>
        <dbReference type="EMBL" id="GIL41897.1"/>
    </source>
</evidence>
<reference evidence="4" key="1">
    <citation type="submission" date="2021-02" db="EMBL/GenBank/DDBJ databases">
        <title>Genome sequence of Rhodospirillales sp. strain TMPK1 isolated from soil.</title>
        <authorList>
            <person name="Nakai R."/>
            <person name="Kusada H."/>
            <person name="Tamaki H."/>
        </authorList>
    </citation>
    <scope>NUCLEOTIDE SEQUENCE</scope>
    <source>
        <strain evidence="4">TMPK1</strain>
    </source>
</reference>
<feature type="chain" id="PRO_5035819014" evidence="3">
    <location>
        <begin position="27"/>
        <end position="228"/>
    </location>
</feature>
<accession>A0A8S8XJL9</accession>
<dbReference type="InterPro" id="IPR023214">
    <property type="entry name" value="HAD_sf"/>
</dbReference>
<name>A0A8S8XJL9_9PROT</name>
<dbReference type="Gene3D" id="3.40.50.1000">
    <property type="entry name" value="HAD superfamily/HAD-like"/>
    <property type="match status" value="1"/>
</dbReference>
<evidence type="ECO:0000313" key="5">
    <source>
        <dbReference type="Proteomes" id="UP000681075"/>
    </source>
</evidence>
<dbReference type="InterPro" id="IPR014403">
    <property type="entry name" value="APS1/VSP"/>
</dbReference>
<keyword evidence="2" id="KW-0325">Glycoprotein</keyword>
<sequence>MMSRPLRFLPLLVLTLAACTPGQQLANVGQVKLAARAYHDDGRYDAEFAKVAADATAYLEQRASRVTRPAIVFDIDDTALTTWSAIQANDFGYITNGTCSELPKGPCNSIAFEDAGTMPALQPTLALYRRARELGVDVFFITGRREPRRAGTEKNLKFAGYDAWTRVVLKPNNFPSDKSSADFKSAARAAIEAEGYTIVVNIGDQQSDLDGGHAEKGFKLPNPFYFIP</sequence>
<dbReference type="AlphaFoldDB" id="A0A8S8XJL9"/>
<organism evidence="4 5">
    <name type="scientific">Roseiterribacter gracilis</name>
    <dbReference type="NCBI Taxonomy" id="2812848"/>
    <lineage>
        <taxon>Bacteria</taxon>
        <taxon>Pseudomonadati</taxon>
        <taxon>Pseudomonadota</taxon>
        <taxon>Alphaproteobacteria</taxon>
        <taxon>Rhodospirillales</taxon>
        <taxon>Roseiterribacteraceae</taxon>
        <taxon>Roseiterribacter</taxon>
    </lineage>
</organism>
<dbReference type="Pfam" id="PF03767">
    <property type="entry name" value="Acid_phosphat_B"/>
    <property type="match status" value="1"/>
</dbReference>
<evidence type="ECO:0000256" key="3">
    <source>
        <dbReference type="SAM" id="SignalP"/>
    </source>
</evidence>
<dbReference type="EMBL" id="BOPV01000001">
    <property type="protein sequence ID" value="GIL41897.1"/>
    <property type="molecule type" value="Genomic_DNA"/>
</dbReference>
<dbReference type="InterPro" id="IPR036412">
    <property type="entry name" value="HAD-like_sf"/>
</dbReference>
<comment type="caution">
    <text evidence="4">The sequence shown here is derived from an EMBL/GenBank/DDBJ whole genome shotgun (WGS) entry which is preliminary data.</text>
</comment>
<evidence type="ECO:0000256" key="2">
    <source>
        <dbReference type="ARBA" id="ARBA00023180"/>
    </source>
</evidence>
<dbReference type="InterPro" id="IPR005519">
    <property type="entry name" value="Acid_phosphat_B-like"/>
</dbReference>
<proteinExistence type="predicted"/>
<keyword evidence="1 3" id="KW-0732">Signal</keyword>
<protein>
    <submittedName>
        <fullName evidence="4">Acid phosphatase</fullName>
    </submittedName>
</protein>